<dbReference type="GO" id="GO:0050308">
    <property type="term" value="F:sugar-phosphatase activity"/>
    <property type="evidence" value="ECO:0007669"/>
    <property type="project" value="TreeGrafter"/>
</dbReference>
<dbReference type="Pfam" id="PF00702">
    <property type="entry name" value="Hydrolase"/>
    <property type="match status" value="1"/>
</dbReference>
<proteinExistence type="predicted"/>
<dbReference type="OrthoDB" id="4102947at2"/>
<protein>
    <recommendedName>
        <fullName evidence="3">Hydrolase</fullName>
    </recommendedName>
</protein>
<reference evidence="2" key="1">
    <citation type="journal article" date="2015" name="J. Biotechnol.">
        <title>Complete genome sequence of the actinobacterium Streptomyces glaucescens GLA.O (DSM 40922) consisting of a linear chromosome and one linear plasmid.</title>
        <authorList>
            <person name="Ortseifen V."/>
            <person name="Winkler A."/>
            <person name="Albersmeier A."/>
            <person name="Wendler S."/>
            <person name="Puhler A."/>
            <person name="Kalinowski J."/>
            <person name="Ruckert C."/>
        </authorList>
    </citation>
    <scope>NUCLEOTIDE SEQUENCE [LARGE SCALE GENOMIC DNA]</scope>
    <source>
        <strain evidence="2">DSM 40922 / GLA O</strain>
    </source>
</reference>
<dbReference type="InterPro" id="IPR051806">
    <property type="entry name" value="HAD-like_SPP"/>
</dbReference>
<dbReference type="InterPro" id="IPR023214">
    <property type="entry name" value="HAD_sf"/>
</dbReference>
<evidence type="ECO:0008006" key="3">
    <source>
        <dbReference type="Google" id="ProtNLM"/>
    </source>
</evidence>
<dbReference type="SFLD" id="SFLDS00003">
    <property type="entry name" value="Haloacid_Dehalogenase"/>
    <property type="match status" value="1"/>
</dbReference>
<name>A0A089XBX6_STRGA</name>
<dbReference type="Gene3D" id="1.10.150.240">
    <property type="entry name" value="Putative phosphatase, domain 2"/>
    <property type="match status" value="1"/>
</dbReference>
<dbReference type="Gene3D" id="3.40.50.1000">
    <property type="entry name" value="HAD superfamily/HAD-like"/>
    <property type="match status" value="1"/>
</dbReference>
<dbReference type="InterPro" id="IPR023198">
    <property type="entry name" value="PGP-like_dom2"/>
</dbReference>
<dbReference type="PANTHER" id="PTHR43481:SF4">
    <property type="entry name" value="GLYCEROL-1-PHOSPHATE PHOSPHOHYDROLASE 1-RELATED"/>
    <property type="match status" value="1"/>
</dbReference>
<dbReference type="InterPro" id="IPR036412">
    <property type="entry name" value="HAD-like_sf"/>
</dbReference>
<dbReference type="PANTHER" id="PTHR43481">
    <property type="entry name" value="FRUCTOSE-1-PHOSPHATE PHOSPHATASE"/>
    <property type="match status" value="1"/>
</dbReference>
<sequence>MSIPEPTRVTTLLLDADGTLFPSEEPAFAASAVVTQGFARHYGLTGDFSPEHLRLTTTGRNFRTTAQDLATSQGVRLDAGQLETWVRREKTEVTAHLGRVLTPQPDVIRALTALRRRYRLAVVSSSALTRLAACFAASGLDELLPADCRFSAEDSLPVPAGKPDPAVYRLALDRLGIAPDQAVALEDSASGVASAVAAGIATTGLVQFVPAGERADRIEELYRAGATRVLTSWRAFASDLVDDAARVTT</sequence>
<dbReference type="STRING" id="1907.SGLAU_27625"/>
<organism evidence="1 2">
    <name type="scientific">Streptomyces glaucescens</name>
    <dbReference type="NCBI Taxonomy" id="1907"/>
    <lineage>
        <taxon>Bacteria</taxon>
        <taxon>Bacillati</taxon>
        <taxon>Actinomycetota</taxon>
        <taxon>Actinomycetes</taxon>
        <taxon>Kitasatosporales</taxon>
        <taxon>Streptomycetaceae</taxon>
        <taxon>Streptomyces</taxon>
    </lineage>
</organism>
<dbReference type="AlphaFoldDB" id="A0A089XBX6"/>
<dbReference type="RefSeq" id="WP_043505170.1">
    <property type="nucleotide sequence ID" value="NZ_CP009438.1"/>
</dbReference>
<dbReference type="EMBL" id="CP009438">
    <property type="protein sequence ID" value="AIS01463.1"/>
    <property type="molecule type" value="Genomic_DNA"/>
</dbReference>
<evidence type="ECO:0000313" key="1">
    <source>
        <dbReference type="EMBL" id="AIS01463.1"/>
    </source>
</evidence>
<dbReference type="SUPFAM" id="SSF56784">
    <property type="entry name" value="HAD-like"/>
    <property type="match status" value="1"/>
</dbReference>
<accession>A0A089XBX6</accession>
<keyword evidence="2" id="KW-1185">Reference proteome</keyword>
<dbReference type="NCBIfam" id="TIGR01509">
    <property type="entry name" value="HAD-SF-IA-v3"/>
    <property type="match status" value="1"/>
</dbReference>
<dbReference type="SFLD" id="SFLDG01129">
    <property type="entry name" value="C1.5:_HAD__Beta-PGM__Phosphata"/>
    <property type="match status" value="1"/>
</dbReference>
<evidence type="ECO:0000313" key="2">
    <source>
        <dbReference type="Proteomes" id="UP000029482"/>
    </source>
</evidence>
<dbReference type="KEGG" id="sgu:SGLAU_27625"/>
<dbReference type="InterPro" id="IPR006439">
    <property type="entry name" value="HAD-SF_hydro_IA"/>
</dbReference>
<dbReference type="Proteomes" id="UP000029482">
    <property type="component" value="Chromosome"/>
</dbReference>
<dbReference type="HOGENOM" id="CLU_045011_14_1_11"/>
<dbReference type="eggNOG" id="COG0637">
    <property type="taxonomic scope" value="Bacteria"/>
</dbReference>
<gene>
    <name evidence="1" type="ORF">SGLAU_27625</name>
</gene>